<reference evidence="3" key="1">
    <citation type="submission" date="2016-10" db="EMBL/GenBank/DDBJ databases">
        <authorList>
            <person name="Varghese N."/>
            <person name="Submissions S."/>
        </authorList>
    </citation>
    <scope>NUCLEOTIDE SEQUENCE [LARGE SCALE GENOMIC DNA]</scope>
    <source>
        <strain evidence="3">MPL-11</strain>
    </source>
</reference>
<keyword evidence="1" id="KW-0472">Membrane</keyword>
<organism evidence="2 3">
    <name type="scientific">Carnobacterium viridans</name>
    <dbReference type="NCBI Taxonomy" id="174587"/>
    <lineage>
        <taxon>Bacteria</taxon>
        <taxon>Bacillati</taxon>
        <taxon>Bacillota</taxon>
        <taxon>Bacilli</taxon>
        <taxon>Lactobacillales</taxon>
        <taxon>Carnobacteriaceae</taxon>
        <taxon>Carnobacterium</taxon>
    </lineage>
</organism>
<dbReference type="AlphaFoldDB" id="A0A1H0Z078"/>
<dbReference type="Proteomes" id="UP000199481">
    <property type="component" value="Unassembled WGS sequence"/>
</dbReference>
<evidence type="ECO:0000313" key="2">
    <source>
        <dbReference type="EMBL" id="SDQ20833.1"/>
    </source>
</evidence>
<dbReference type="RefSeq" id="WP_089976216.1">
    <property type="nucleotide sequence ID" value="NZ_CP084916.1"/>
</dbReference>
<keyword evidence="3" id="KW-1185">Reference proteome</keyword>
<dbReference type="InterPro" id="IPR008407">
    <property type="entry name" value="Brnchd-chn_aa_trnsp_AzlD"/>
</dbReference>
<accession>A0A1H0Z078</accession>
<feature type="transmembrane region" description="Helical" evidence="1">
    <location>
        <begin position="39"/>
        <end position="59"/>
    </location>
</feature>
<evidence type="ECO:0000313" key="3">
    <source>
        <dbReference type="Proteomes" id="UP000199481"/>
    </source>
</evidence>
<name>A0A1H0Z078_9LACT</name>
<dbReference type="Pfam" id="PF05437">
    <property type="entry name" value="AzlD"/>
    <property type="match status" value="1"/>
</dbReference>
<dbReference type="EMBL" id="FNJW01000008">
    <property type="protein sequence ID" value="SDQ20833.1"/>
    <property type="molecule type" value="Genomic_DNA"/>
</dbReference>
<gene>
    <name evidence="2" type="ORF">SAMN04487752_1247</name>
</gene>
<keyword evidence="1" id="KW-0812">Transmembrane</keyword>
<sequence length="107" mass="12194">MTSQQLQLILGMAIVTFIPRVLPMLVLSNRSVPDKISKWMSFIPVSIFAALIFSDIFFWEGQFNVDPINNIKLIPSVIVFFVAYKTKSLLWSMVLGISAITLMVYMF</sequence>
<feature type="transmembrane region" description="Helical" evidence="1">
    <location>
        <begin position="6"/>
        <end position="27"/>
    </location>
</feature>
<keyword evidence="1" id="KW-1133">Transmembrane helix</keyword>
<proteinExistence type="predicted"/>
<evidence type="ECO:0000256" key="1">
    <source>
        <dbReference type="SAM" id="Phobius"/>
    </source>
</evidence>
<feature type="transmembrane region" description="Helical" evidence="1">
    <location>
        <begin position="89"/>
        <end position="106"/>
    </location>
</feature>
<dbReference type="OrthoDB" id="7870017at2"/>
<protein>
    <submittedName>
        <fullName evidence="2">Branched-chain amino acid transport protein</fullName>
    </submittedName>
</protein>